<dbReference type="InterPro" id="IPR027417">
    <property type="entry name" value="P-loop_NTPase"/>
</dbReference>
<comment type="subunit">
    <text evidence="9">Homohexamer. Forms an RuvA(8)-RuvB(12)-Holliday junction (HJ) complex. HJ DNA is sandwiched between 2 RuvA tetramers; dsDNA enters through RuvA and exits via RuvB. An RuvB hexamer assembles on each DNA strand where it exits the tetramer. Each RuvB hexamer is contacted by two RuvA subunits (via domain III) on 2 adjacent RuvB subunits; this complex drives branch migration. In the full resolvosome a probable DNA-RuvA(4)-RuvB(12)-RuvC(2) complex forms which resolves the HJ.</text>
</comment>
<proteinExistence type="inferred from homology"/>
<dbReference type="CDD" id="cd00009">
    <property type="entry name" value="AAA"/>
    <property type="match status" value="1"/>
</dbReference>
<feature type="binding site" evidence="9">
    <location>
        <position position="311"/>
    </location>
    <ligand>
        <name>DNA</name>
        <dbReference type="ChEBI" id="CHEBI:16991"/>
    </ligand>
</feature>
<dbReference type="InterPro" id="IPR036390">
    <property type="entry name" value="WH_DNA-bd_sf"/>
</dbReference>
<feature type="binding site" evidence="9">
    <location>
        <position position="316"/>
    </location>
    <ligand>
        <name>DNA</name>
        <dbReference type="ChEBI" id="CHEBI:16991"/>
    </ligand>
</feature>
<feature type="binding site" evidence="9">
    <location>
        <position position="182"/>
    </location>
    <ligand>
        <name>ATP</name>
        <dbReference type="ChEBI" id="CHEBI:30616"/>
    </ligand>
</feature>
<keyword evidence="7 9" id="KW-0233">DNA recombination</keyword>
<evidence type="ECO:0000256" key="2">
    <source>
        <dbReference type="ARBA" id="ARBA00022741"/>
    </source>
</evidence>
<sequence length="339" mass="38044">MEKKIVNPKVTTEDLKYEIALRPKKFADFVGQTRVKENLQIFIKAAKGRAEPLDHTLFCGPPGLGKTTLAYIIAEEMGVDIKVTSGPVIEKPGDLAGLLTNLKRTDILFIDEIHRLSHIVEEYLYGAMEDFSISIVTGEGPRANTVRLTLEPFTLIGATTRTGLITSPLRSRFGISHRLSFYQPEELARIISRSGKILGIEIEEKAVKEIAQRSRGTPRVANRLLRRLRDYAQVKGKGIITYEIADNSLRMLEVDEKGLDEMDKRILKTIIHKFGGGPVGIKTLAVAVGEESDTLEEVYEPYLVQEGYLERTLKGRIATKYAFQHLGLPPQEKSQKELW</sequence>
<evidence type="ECO:0000256" key="3">
    <source>
        <dbReference type="ARBA" id="ARBA00022763"/>
    </source>
</evidence>
<feature type="region of interest" description="Small ATPAse domain (RuvB-S)" evidence="9">
    <location>
        <begin position="183"/>
        <end position="253"/>
    </location>
</feature>
<dbReference type="GO" id="GO:0006310">
    <property type="term" value="P:DNA recombination"/>
    <property type="evidence" value="ECO:0007669"/>
    <property type="project" value="UniProtKB-UniRule"/>
</dbReference>
<name>A0A2M7E700_9BACT</name>
<dbReference type="InterPro" id="IPR041445">
    <property type="entry name" value="AAA_lid_4"/>
</dbReference>
<evidence type="ECO:0000259" key="10">
    <source>
        <dbReference type="SMART" id="SM00382"/>
    </source>
</evidence>
<feature type="binding site" evidence="9">
    <location>
        <position position="219"/>
    </location>
    <ligand>
        <name>ATP</name>
        <dbReference type="ChEBI" id="CHEBI:30616"/>
    </ligand>
</feature>
<dbReference type="Pfam" id="PF17864">
    <property type="entry name" value="AAA_lid_4"/>
    <property type="match status" value="1"/>
</dbReference>
<feature type="domain" description="AAA+ ATPase" evidence="10">
    <location>
        <begin position="52"/>
        <end position="185"/>
    </location>
</feature>
<feature type="binding site" evidence="9">
    <location>
        <begin position="129"/>
        <end position="131"/>
    </location>
    <ligand>
        <name>ATP</name>
        <dbReference type="ChEBI" id="CHEBI:30616"/>
    </ligand>
</feature>
<keyword evidence="11" id="KW-0347">Helicase</keyword>
<feature type="region of interest" description="Head domain (RuvB-H)" evidence="9">
    <location>
        <begin position="256"/>
        <end position="339"/>
    </location>
</feature>
<dbReference type="PANTHER" id="PTHR42848">
    <property type="match status" value="1"/>
</dbReference>
<dbReference type="GO" id="GO:0006281">
    <property type="term" value="P:DNA repair"/>
    <property type="evidence" value="ECO:0007669"/>
    <property type="project" value="UniProtKB-UniRule"/>
</dbReference>
<comment type="catalytic activity">
    <reaction evidence="9">
        <text>ATP + H2O = ADP + phosphate + H(+)</text>
        <dbReference type="Rhea" id="RHEA:13065"/>
        <dbReference type="ChEBI" id="CHEBI:15377"/>
        <dbReference type="ChEBI" id="CHEBI:15378"/>
        <dbReference type="ChEBI" id="CHEBI:30616"/>
        <dbReference type="ChEBI" id="CHEBI:43474"/>
        <dbReference type="ChEBI" id="CHEBI:456216"/>
    </reaction>
</comment>
<dbReference type="SUPFAM" id="SSF46785">
    <property type="entry name" value="Winged helix' DNA-binding domain"/>
    <property type="match status" value="1"/>
</dbReference>
<evidence type="ECO:0000256" key="5">
    <source>
        <dbReference type="ARBA" id="ARBA00022840"/>
    </source>
</evidence>
<dbReference type="GO" id="GO:0016887">
    <property type="term" value="F:ATP hydrolysis activity"/>
    <property type="evidence" value="ECO:0007669"/>
    <property type="project" value="RHEA"/>
</dbReference>
<dbReference type="Proteomes" id="UP000228886">
    <property type="component" value="Unassembled WGS sequence"/>
</dbReference>
<feature type="region of interest" description="Large ATPase domain (RuvB-L)" evidence="9">
    <location>
        <begin position="2"/>
        <end position="182"/>
    </location>
</feature>
<protein>
    <recommendedName>
        <fullName evidence="9">Holliday junction branch migration complex subunit RuvB</fullName>
        <ecNumber evidence="9">3.6.4.-</ecNumber>
    </recommendedName>
</protein>
<dbReference type="PANTHER" id="PTHR42848:SF1">
    <property type="entry name" value="HOLLIDAY JUNCTION BRANCH MIGRATION COMPLEX SUBUNIT RUVB"/>
    <property type="match status" value="1"/>
</dbReference>
<keyword evidence="1 9" id="KW-0963">Cytoplasm</keyword>
<evidence type="ECO:0000256" key="9">
    <source>
        <dbReference type="HAMAP-Rule" id="MF_00016"/>
    </source>
</evidence>
<evidence type="ECO:0000313" key="12">
    <source>
        <dbReference type="Proteomes" id="UP000228886"/>
    </source>
</evidence>
<feature type="binding site" evidence="9">
    <location>
        <position position="63"/>
    </location>
    <ligand>
        <name>ATP</name>
        <dbReference type="ChEBI" id="CHEBI:30616"/>
    </ligand>
</feature>
<dbReference type="AlphaFoldDB" id="A0A2M7E700"/>
<dbReference type="GO" id="GO:0048476">
    <property type="term" value="C:Holliday junction resolvase complex"/>
    <property type="evidence" value="ECO:0007669"/>
    <property type="project" value="UniProtKB-UniRule"/>
</dbReference>
<dbReference type="Pfam" id="PF05491">
    <property type="entry name" value="WHD_RuvB"/>
    <property type="match status" value="1"/>
</dbReference>
<feature type="binding site" evidence="9">
    <location>
        <position position="172"/>
    </location>
    <ligand>
        <name>ATP</name>
        <dbReference type="ChEBI" id="CHEBI:30616"/>
    </ligand>
</feature>
<keyword evidence="8 9" id="KW-0234">DNA repair</keyword>
<keyword evidence="5 9" id="KW-0067">ATP-binding</keyword>
<dbReference type="Pfam" id="PF05496">
    <property type="entry name" value="RuvB_N"/>
    <property type="match status" value="1"/>
</dbReference>
<dbReference type="NCBIfam" id="NF000868">
    <property type="entry name" value="PRK00080.1"/>
    <property type="match status" value="1"/>
</dbReference>
<gene>
    <name evidence="9" type="primary">ruvB</name>
    <name evidence="11" type="ORF">COS11_07305</name>
</gene>
<accession>A0A2M7E700</accession>
<comment type="caution">
    <text evidence="9">Lacks conserved residue(s) required for the propagation of feature annotation.</text>
</comment>
<dbReference type="InterPro" id="IPR004605">
    <property type="entry name" value="DNA_helicase_Holl-junc_RuvB"/>
</dbReference>
<evidence type="ECO:0000256" key="8">
    <source>
        <dbReference type="ARBA" id="ARBA00023204"/>
    </source>
</evidence>
<comment type="function">
    <text evidence="9">The RuvA-RuvB-RuvC complex processes Holliday junction (HJ) DNA during genetic recombination and DNA repair, while the RuvA-RuvB complex plays an important role in the rescue of blocked DNA replication forks via replication fork reversal (RFR). RuvA specifically binds to HJ cruciform DNA, conferring on it an open structure. The RuvB hexamer acts as an ATP-dependent pump, pulling dsDNA into and through the RuvAB complex. RuvB forms 2 homohexamers on either side of HJ DNA bound by 1 or 2 RuvA tetramers; 4 subunits per hexamer contact DNA at a time. Coordinated motions by a converter formed by DNA-disengaged RuvB subunits stimulates ATP hydrolysis and nucleotide exchange. Immobilization of the converter enables RuvB to convert the ATP-contained energy into a lever motion, pulling 2 nucleotides of DNA out of the RuvA tetramer per ATP hydrolyzed, thus driving DNA branch migration. The RuvB motors rotate together with the DNA substrate, which together with the progressing nucleotide cycle form the mechanistic basis for DNA recombination by continuous HJ branch migration. Branch migration allows RuvC to scan DNA until it finds its consensus sequence, where it cleaves and resolves cruciform DNA.</text>
</comment>
<feature type="binding site" evidence="9">
    <location>
        <position position="66"/>
    </location>
    <ligand>
        <name>ATP</name>
        <dbReference type="ChEBI" id="CHEBI:30616"/>
    </ligand>
</feature>
<keyword evidence="4 9" id="KW-0378">Hydrolase</keyword>
<reference evidence="12" key="1">
    <citation type="submission" date="2017-09" db="EMBL/GenBank/DDBJ databases">
        <title>Depth-based differentiation of microbial function through sediment-hosted aquifers and enrichment of novel symbionts in the deep terrestrial subsurface.</title>
        <authorList>
            <person name="Probst A.J."/>
            <person name="Ladd B."/>
            <person name="Jarett J.K."/>
            <person name="Geller-Mcgrath D.E."/>
            <person name="Sieber C.M.K."/>
            <person name="Emerson J.B."/>
            <person name="Anantharaman K."/>
            <person name="Thomas B.C."/>
            <person name="Malmstrom R."/>
            <person name="Stieglmeier M."/>
            <person name="Klingl A."/>
            <person name="Woyke T."/>
            <person name="Ryan C.M."/>
            <person name="Banfield J.F."/>
        </authorList>
    </citation>
    <scope>NUCLEOTIDE SEQUENCE [LARGE SCALE GENOMIC DNA]</scope>
</reference>
<evidence type="ECO:0000256" key="7">
    <source>
        <dbReference type="ARBA" id="ARBA00023172"/>
    </source>
</evidence>
<comment type="caution">
    <text evidence="11">The sequence shown here is derived from an EMBL/GenBank/DDBJ whole genome shotgun (WGS) entry which is preliminary data.</text>
</comment>
<organism evidence="11 12">
    <name type="scientific">bacterium (Candidatus Ratteibacteria) CG01_land_8_20_14_3_00_40_19</name>
    <dbReference type="NCBI Taxonomy" id="2014290"/>
    <lineage>
        <taxon>Bacteria</taxon>
        <taxon>Candidatus Ratteibacteria</taxon>
    </lineage>
</organism>
<feature type="binding site" evidence="9">
    <location>
        <position position="21"/>
    </location>
    <ligand>
        <name>ATP</name>
        <dbReference type="ChEBI" id="CHEBI:30616"/>
    </ligand>
</feature>
<dbReference type="GO" id="GO:0009378">
    <property type="term" value="F:four-way junction helicase activity"/>
    <property type="evidence" value="ECO:0007669"/>
    <property type="project" value="InterPro"/>
</dbReference>
<comment type="subcellular location">
    <subcellularLocation>
        <location evidence="9">Cytoplasm</location>
    </subcellularLocation>
</comment>
<comment type="similarity">
    <text evidence="9">Belongs to the RuvB family.</text>
</comment>
<dbReference type="HAMAP" id="MF_00016">
    <property type="entry name" value="DNA_HJ_migration_RuvB"/>
    <property type="match status" value="1"/>
</dbReference>
<dbReference type="InterPro" id="IPR003593">
    <property type="entry name" value="AAA+_ATPase"/>
</dbReference>
<dbReference type="EMBL" id="PETL01000350">
    <property type="protein sequence ID" value="PIV63468.1"/>
    <property type="molecule type" value="Genomic_DNA"/>
</dbReference>
<dbReference type="SMART" id="SM00382">
    <property type="entry name" value="AAA"/>
    <property type="match status" value="1"/>
</dbReference>
<dbReference type="NCBIfam" id="TIGR00635">
    <property type="entry name" value="ruvB"/>
    <property type="match status" value="1"/>
</dbReference>
<comment type="domain">
    <text evidence="9">Has 3 domains, the large (RuvB-L) and small ATPase (RuvB-S) domains and the C-terminal head (RuvB-H) domain. The head domain binds DNA, while the ATPase domains jointly bind ATP, ADP or are empty depending on the state of the subunit in the translocation cycle. During a single DNA translocation step the structure of each domain remains the same, but their relative positions change.</text>
</comment>
<keyword evidence="2 9" id="KW-0547">Nucleotide-binding</keyword>
<evidence type="ECO:0000256" key="6">
    <source>
        <dbReference type="ARBA" id="ARBA00023125"/>
    </source>
</evidence>
<dbReference type="GO" id="GO:0005524">
    <property type="term" value="F:ATP binding"/>
    <property type="evidence" value="ECO:0007669"/>
    <property type="project" value="UniProtKB-UniRule"/>
</dbReference>
<evidence type="ECO:0000256" key="1">
    <source>
        <dbReference type="ARBA" id="ARBA00022490"/>
    </source>
</evidence>
<dbReference type="InterPro" id="IPR036388">
    <property type="entry name" value="WH-like_DNA-bd_sf"/>
</dbReference>
<feature type="binding site" evidence="9">
    <location>
        <position position="67"/>
    </location>
    <ligand>
        <name>Mg(2+)</name>
        <dbReference type="ChEBI" id="CHEBI:18420"/>
    </ligand>
</feature>
<dbReference type="Gene3D" id="3.40.50.300">
    <property type="entry name" value="P-loop containing nucleotide triphosphate hydrolases"/>
    <property type="match status" value="1"/>
</dbReference>
<evidence type="ECO:0000313" key="11">
    <source>
        <dbReference type="EMBL" id="PIV63468.1"/>
    </source>
</evidence>
<dbReference type="InterPro" id="IPR008824">
    <property type="entry name" value="RuvB-like_N"/>
</dbReference>
<dbReference type="Gene3D" id="1.10.8.60">
    <property type="match status" value="1"/>
</dbReference>
<dbReference type="EC" id="3.6.4.-" evidence="9"/>
<dbReference type="Gene3D" id="1.10.10.10">
    <property type="entry name" value="Winged helix-like DNA-binding domain superfamily/Winged helix DNA-binding domain"/>
    <property type="match status" value="1"/>
</dbReference>
<keyword evidence="3 9" id="KW-0227">DNA damage</keyword>
<dbReference type="GO" id="GO:0005737">
    <property type="term" value="C:cytoplasm"/>
    <property type="evidence" value="ECO:0007669"/>
    <property type="project" value="UniProtKB-SubCell"/>
</dbReference>
<dbReference type="GO" id="GO:0000400">
    <property type="term" value="F:four-way junction DNA binding"/>
    <property type="evidence" value="ECO:0007669"/>
    <property type="project" value="UniProtKB-UniRule"/>
</dbReference>
<evidence type="ECO:0000256" key="4">
    <source>
        <dbReference type="ARBA" id="ARBA00022801"/>
    </source>
</evidence>
<feature type="binding site" evidence="9">
    <location>
        <position position="22"/>
    </location>
    <ligand>
        <name>ATP</name>
        <dbReference type="ChEBI" id="CHEBI:30616"/>
    </ligand>
</feature>
<dbReference type="SUPFAM" id="SSF52540">
    <property type="entry name" value="P-loop containing nucleoside triphosphate hydrolases"/>
    <property type="match status" value="1"/>
</dbReference>
<feature type="binding site" evidence="9">
    <location>
        <position position="68"/>
    </location>
    <ligand>
        <name>ATP</name>
        <dbReference type="ChEBI" id="CHEBI:30616"/>
    </ligand>
</feature>
<feature type="binding site" evidence="9">
    <location>
        <position position="67"/>
    </location>
    <ligand>
        <name>ATP</name>
        <dbReference type="ChEBI" id="CHEBI:30616"/>
    </ligand>
</feature>
<dbReference type="InterPro" id="IPR008823">
    <property type="entry name" value="RuvB_wg_C"/>
</dbReference>
<keyword evidence="6 9" id="KW-0238">DNA-binding</keyword>